<dbReference type="InterPro" id="IPR011051">
    <property type="entry name" value="RmlC_Cupin_sf"/>
</dbReference>
<dbReference type="Gene3D" id="2.60.120.10">
    <property type="entry name" value="Jelly Rolls"/>
    <property type="match status" value="1"/>
</dbReference>
<sequence>MGPSVLAAKAQKYPASSDSVAVTSAPSSTEGPSLTQQLLQAASTADRFKLLPNDTQFVFDFNQRQNGSGAGGELISANRKTFPALVGTGSGMVVGRIGPCGMNTFHVHPRSAELQIVVQGHLRTEMIPENGVFNNNGTRRVIKNEVGPFQMTPFYQGSIHVQFNPNCTDAIFVATFASEDFGTGQVLEEAFASSDDVVSASFGQIVAGEDIDTIRKAIPASVALGVEKCLEDCGIQRRIR</sequence>
<dbReference type="AlphaFoldDB" id="A0AAJ0F897"/>
<evidence type="ECO:0000313" key="7">
    <source>
        <dbReference type="EMBL" id="KAK1754168.1"/>
    </source>
</evidence>
<evidence type="ECO:0000256" key="3">
    <source>
        <dbReference type="ARBA" id="ARBA00022525"/>
    </source>
</evidence>
<dbReference type="PANTHER" id="PTHR31238">
    <property type="entry name" value="GERMIN-LIKE PROTEIN SUBFAMILY 3 MEMBER 3"/>
    <property type="match status" value="1"/>
</dbReference>
<reference evidence="7" key="1">
    <citation type="submission" date="2023-06" db="EMBL/GenBank/DDBJ databases">
        <title>Genome-scale phylogeny and comparative genomics of the fungal order Sordariales.</title>
        <authorList>
            <consortium name="Lawrence Berkeley National Laboratory"/>
            <person name="Hensen N."/>
            <person name="Bonometti L."/>
            <person name="Westerberg I."/>
            <person name="Brannstrom I.O."/>
            <person name="Guillou S."/>
            <person name="Cros-Aarteil S."/>
            <person name="Calhoun S."/>
            <person name="Haridas S."/>
            <person name="Kuo A."/>
            <person name="Mondo S."/>
            <person name="Pangilinan J."/>
            <person name="Riley R."/>
            <person name="Labutti K."/>
            <person name="Andreopoulos B."/>
            <person name="Lipzen A."/>
            <person name="Chen C."/>
            <person name="Yanf M."/>
            <person name="Daum C."/>
            <person name="Ng V."/>
            <person name="Clum A."/>
            <person name="Steindorff A."/>
            <person name="Ohm R."/>
            <person name="Martin F."/>
            <person name="Silar P."/>
            <person name="Natvig D."/>
            <person name="Lalanne C."/>
            <person name="Gautier V."/>
            <person name="Ament-Velasquez S.L."/>
            <person name="Kruys A."/>
            <person name="Hutchinson M.I."/>
            <person name="Powell A.J."/>
            <person name="Barry K."/>
            <person name="Miller A.N."/>
            <person name="Grigoriev I.V."/>
            <person name="Debuchy R."/>
            <person name="Gladieux P."/>
            <person name="Thoren M.H."/>
            <person name="Johannesson H."/>
        </authorList>
    </citation>
    <scope>NUCLEOTIDE SEQUENCE</scope>
    <source>
        <strain evidence="7">PSN4</strain>
    </source>
</reference>
<gene>
    <name evidence="7" type="ORF">QBC47DRAFT_423853</name>
</gene>
<name>A0AAJ0F897_9PEZI</name>
<dbReference type="PROSITE" id="PS00725">
    <property type="entry name" value="GERMIN"/>
    <property type="match status" value="1"/>
</dbReference>
<evidence type="ECO:0000256" key="1">
    <source>
        <dbReference type="ARBA" id="ARBA00004613"/>
    </source>
</evidence>
<dbReference type="Proteomes" id="UP001239445">
    <property type="component" value="Unassembled WGS sequence"/>
</dbReference>
<evidence type="ECO:0000256" key="2">
    <source>
        <dbReference type="ARBA" id="ARBA00007456"/>
    </source>
</evidence>
<dbReference type="Pfam" id="PF00190">
    <property type="entry name" value="Cupin_1"/>
    <property type="match status" value="1"/>
</dbReference>
<comment type="caution">
    <text evidence="7">The sequence shown here is derived from an EMBL/GenBank/DDBJ whole genome shotgun (WGS) entry which is preliminary data.</text>
</comment>
<dbReference type="EMBL" id="MU839836">
    <property type="protein sequence ID" value="KAK1754168.1"/>
    <property type="molecule type" value="Genomic_DNA"/>
</dbReference>
<dbReference type="CDD" id="cd02241">
    <property type="entry name" value="cupin_OxOx"/>
    <property type="match status" value="1"/>
</dbReference>
<proteinExistence type="inferred from homology"/>
<keyword evidence="5" id="KW-0464">Manganese</keyword>
<dbReference type="GO" id="GO:0005576">
    <property type="term" value="C:extracellular region"/>
    <property type="evidence" value="ECO:0007669"/>
    <property type="project" value="UniProtKB-SubCell"/>
</dbReference>
<comment type="similarity">
    <text evidence="2">Belongs to the germin family.</text>
</comment>
<evidence type="ECO:0000313" key="8">
    <source>
        <dbReference type="Proteomes" id="UP001239445"/>
    </source>
</evidence>
<accession>A0AAJ0F897</accession>
<evidence type="ECO:0000256" key="5">
    <source>
        <dbReference type="ARBA" id="ARBA00023211"/>
    </source>
</evidence>
<dbReference type="GO" id="GO:0030145">
    <property type="term" value="F:manganese ion binding"/>
    <property type="evidence" value="ECO:0007669"/>
    <property type="project" value="InterPro"/>
</dbReference>
<dbReference type="SMART" id="SM00835">
    <property type="entry name" value="Cupin_1"/>
    <property type="match status" value="1"/>
</dbReference>
<dbReference type="SUPFAM" id="SSF51182">
    <property type="entry name" value="RmlC-like cupins"/>
    <property type="match status" value="1"/>
</dbReference>
<dbReference type="InterPro" id="IPR019780">
    <property type="entry name" value="Germin_Mn-BS"/>
</dbReference>
<evidence type="ECO:0000259" key="6">
    <source>
        <dbReference type="SMART" id="SM00835"/>
    </source>
</evidence>
<comment type="subcellular location">
    <subcellularLocation>
        <location evidence="1">Secreted</location>
    </subcellularLocation>
</comment>
<protein>
    <submittedName>
        <fullName evidence="7">Spherulin-1A</fullName>
    </submittedName>
</protein>
<dbReference type="InterPro" id="IPR014710">
    <property type="entry name" value="RmlC-like_jellyroll"/>
</dbReference>
<keyword evidence="3" id="KW-0964">Secreted</keyword>
<evidence type="ECO:0000256" key="4">
    <source>
        <dbReference type="ARBA" id="ARBA00022723"/>
    </source>
</evidence>
<keyword evidence="8" id="KW-1185">Reference proteome</keyword>
<feature type="domain" description="Cupin type-1" evidence="6">
    <location>
        <begin position="59"/>
        <end position="212"/>
    </location>
</feature>
<organism evidence="7 8">
    <name type="scientific">Echria macrotheca</name>
    <dbReference type="NCBI Taxonomy" id="438768"/>
    <lineage>
        <taxon>Eukaryota</taxon>
        <taxon>Fungi</taxon>
        <taxon>Dikarya</taxon>
        <taxon>Ascomycota</taxon>
        <taxon>Pezizomycotina</taxon>
        <taxon>Sordariomycetes</taxon>
        <taxon>Sordariomycetidae</taxon>
        <taxon>Sordariales</taxon>
        <taxon>Schizotheciaceae</taxon>
        <taxon>Echria</taxon>
    </lineage>
</organism>
<dbReference type="InterPro" id="IPR006045">
    <property type="entry name" value="Cupin_1"/>
</dbReference>
<dbReference type="InterPro" id="IPR001929">
    <property type="entry name" value="Germin"/>
</dbReference>
<keyword evidence="4" id="KW-0479">Metal-binding</keyword>